<feature type="compositionally biased region" description="Basic and acidic residues" evidence="1">
    <location>
        <begin position="24"/>
        <end position="39"/>
    </location>
</feature>
<evidence type="ECO:0000313" key="2">
    <source>
        <dbReference type="EMBL" id="GLW92570.1"/>
    </source>
</evidence>
<accession>A0A9W6V7B1</accession>
<evidence type="ECO:0000256" key="1">
    <source>
        <dbReference type="SAM" id="MobiDB-lite"/>
    </source>
</evidence>
<dbReference type="AlphaFoldDB" id="A0A9W6V7B1"/>
<dbReference type="Proteomes" id="UP001165042">
    <property type="component" value="Unassembled WGS sequence"/>
</dbReference>
<gene>
    <name evidence="2" type="ORF">Aglo03_33860</name>
</gene>
<sequence length="57" mass="6409">MHDPLQALGDLPEPGDGVPPAGITERRVDRDPQEQAERARRGHWLSSRSVSPWRVEP</sequence>
<reference evidence="2" key="1">
    <citation type="submission" date="2023-02" db="EMBL/GenBank/DDBJ databases">
        <title>Actinokineospora globicatena NBRC 15670.</title>
        <authorList>
            <person name="Ichikawa N."/>
            <person name="Sato H."/>
            <person name="Tonouchi N."/>
        </authorList>
    </citation>
    <scope>NUCLEOTIDE SEQUENCE</scope>
    <source>
        <strain evidence="2">NBRC 15670</strain>
    </source>
</reference>
<feature type="region of interest" description="Disordered" evidence="1">
    <location>
        <begin position="1"/>
        <end position="57"/>
    </location>
</feature>
<proteinExistence type="predicted"/>
<comment type="caution">
    <text evidence="2">The sequence shown here is derived from an EMBL/GenBank/DDBJ whole genome shotgun (WGS) entry which is preliminary data.</text>
</comment>
<name>A0A9W6V7B1_9PSEU</name>
<keyword evidence="3" id="KW-1185">Reference proteome</keyword>
<protein>
    <submittedName>
        <fullName evidence="2">Uncharacterized protein</fullName>
    </submittedName>
</protein>
<evidence type="ECO:0000313" key="3">
    <source>
        <dbReference type="Proteomes" id="UP001165042"/>
    </source>
</evidence>
<organism evidence="2 3">
    <name type="scientific">Actinokineospora globicatena</name>
    <dbReference type="NCBI Taxonomy" id="103729"/>
    <lineage>
        <taxon>Bacteria</taxon>
        <taxon>Bacillati</taxon>
        <taxon>Actinomycetota</taxon>
        <taxon>Actinomycetes</taxon>
        <taxon>Pseudonocardiales</taxon>
        <taxon>Pseudonocardiaceae</taxon>
        <taxon>Actinokineospora</taxon>
    </lineage>
</organism>
<dbReference type="EMBL" id="BSSD01000005">
    <property type="protein sequence ID" value="GLW92570.1"/>
    <property type="molecule type" value="Genomic_DNA"/>
</dbReference>